<dbReference type="GO" id="GO:0006508">
    <property type="term" value="P:proteolysis"/>
    <property type="evidence" value="ECO:0007669"/>
    <property type="project" value="UniProtKB-KW"/>
</dbReference>
<sequence length="194" mass="20241">SAKCSKSNKDLASIIPDDINKTGGLPKESNGIHLGIHHSQNARFHGRSLEGIRIEEPLKILLKIVVELLLNNGVVISGTSILSGWGSTSTTSTASMPAILQTAQLPIVEYNQCLATYGSDSPLDPTNVCTGPLSGGMGACSGDSGGPLVQVKSDGSREIIGIVSWGVIPCGSSNAPSVYVRVSAFIDWINNNIQ</sequence>
<dbReference type="InterPro" id="IPR043504">
    <property type="entry name" value="Peptidase_S1_PA_chymotrypsin"/>
</dbReference>
<evidence type="ECO:0000313" key="8">
    <source>
        <dbReference type="EMBL" id="KAJ9598818.1"/>
    </source>
</evidence>
<evidence type="ECO:0000313" key="9">
    <source>
        <dbReference type="Proteomes" id="UP001233999"/>
    </source>
</evidence>
<dbReference type="SMART" id="SM00020">
    <property type="entry name" value="Tryp_SPc"/>
    <property type="match status" value="1"/>
</dbReference>
<keyword evidence="2" id="KW-0964">Secreted</keyword>
<dbReference type="Gene3D" id="2.40.10.10">
    <property type="entry name" value="Trypsin-like serine proteases"/>
    <property type="match status" value="1"/>
</dbReference>
<protein>
    <recommendedName>
        <fullName evidence="7">Peptidase S1 domain-containing protein</fullName>
    </recommendedName>
</protein>
<dbReference type="InterPro" id="IPR033116">
    <property type="entry name" value="TRYPSIN_SER"/>
</dbReference>
<feature type="non-terminal residue" evidence="8">
    <location>
        <position position="194"/>
    </location>
</feature>
<dbReference type="AlphaFoldDB" id="A0AAD8AGP2"/>
<evidence type="ECO:0000256" key="2">
    <source>
        <dbReference type="ARBA" id="ARBA00022525"/>
    </source>
</evidence>
<keyword evidence="3" id="KW-0645">Protease</keyword>
<dbReference type="InterPro" id="IPR009003">
    <property type="entry name" value="Peptidase_S1_PA"/>
</dbReference>
<dbReference type="EMBL" id="JASPKZ010001020">
    <property type="protein sequence ID" value="KAJ9598818.1"/>
    <property type="molecule type" value="Genomic_DNA"/>
</dbReference>
<evidence type="ECO:0000256" key="4">
    <source>
        <dbReference type="ARBA" id="ARBA00022801"/>
    </source>
</evidence>
<dbReference type="InterPro" id="IPR001254">
    <property type="entry name" value="Trypsin_dom"/>
</dbReference>
<keyword evidence="9" id="KW-1185">Reference proteome</keyword>
<dbReference type="GO" id="GO:0005615">
    <property type="term" value="C:extracellular space"/>
    <property type="evidence" value="ECO:0007669"/>
    <property type="project" value="TreeGrafter"/>
</dbReference>
<dbReference type="PANTHER" id="PTHR24264">
    <property type="entry name" value="TRYPSIN-RELATED"/>
    <property type="match status" value="1"/>
</dbReference>
<dbReference type="SUPFAM" id="SSF50494">
    <property type="entry name" value="Trypsin-like serine proteases"/>
    <property type="match status" value="1"/>
</dbReference>
<evidence type="ECO:0000259" key="7">
    <source>
        <dbReference type="PROSITE" id="PS50240"/>
    </source>
</evidence>
<evidence type="ECO:0000256" key="1">
    <source>
        <dbReference type="ARBA" id="ARBA00004239"/>
    </source>
</evidence>
<gene>
    <name evidence="8" type="ORF">L9F63_026647</name>
</gene>
<dbReference type="GO" id="GO:0004252">
    <property type="term" value="F:serine-type endopeptidase activity"/>
    <property type="evidence" value="ECO:0007669"/>
    <property type="project" value="InterPro"/>
</dbReference>
<evidence type="ECO:0000256" key="5">
    <source>
        <dbReference type="ARBA" id="ARBA00022825"/>
    </source>
</evidence>
<name>A0AAD8AGP2_DIPPU</name>
<organism evidence="8 9">
    <name type="scientific">Diploptera punctata</name>
    <name type="common">Pacific beetle cockroach</name>
    <dbReference type="NCBI Taxonomy" id="6984"/>
    <lineage>
        <taxon>Eukaryota</taxon>
        <taxon>Metazoa</taxon>
        <taxon>Ecdysozoa</taxon>
        <taxon>Arthropoda</taxon>
        <taxon>Hexapoda</taxon>
        <taxon>Insecta</taxon>
        <taxon>Pterygota</taxon>
        <taxon>Neoptera</taxon>
        <taxon>Polyneoptera</taxon>
        <taxon>Dictyoptera</taxon>
        <taxon>Blattodea</taxon>
        <taxon>Blaberoidea</taxon>
        <taxon>Blaberidae</taxon>
        <taxon>Diplopterinae</taxon>
        <taxon>Diploptera</taxon>
    </lineage>
</organism>
<dbReference type="PANTHER" id="PTHR24264:SF65">
    <property type="entry name" value="SRCR DOMAIN-CONTAINING PROTEIN"/>
    <property type="match status" value="1"/>
</dbReference>
<dbReference type="FunFam" id="2.40.10.10:FF:000036">
    <property type="entry name" value="Trypsin beta"/>
    <property type="match status" value="1"/>
</dbReference>
<keyword evidence="5" id="KW-0720">Serine protease</keyword>
<dbReference type="PROSITE" id="PS00135">
    <property type="entry name" value="TRYPSIN_SER"/>
    <property type="match status" value="1"/>
</dbReference>
<evidence type="ECO:0000256" key="6">
    <source>
        <dbReference type="ARBA" id="ARBA00023157"/>
    </source>
</evidence>
<accession>A0AAD8AGP2</accession>
<comment type="caution">
    <text evidence="8">The sequence shown here is derived from an EMBL/GenBank/DDBJ whole genome shotgun (WGS) entry which is preliminary data.</text>
</comment>
<feature type="domain" description="Peptidase S1" evidence="7">
    <location>
        <begin position="36"/>
        <end position="194"/>
    </location>
</feature>
<dbReference type="Pfam" id="PF00089">
    <property type="entry name" value="Trypsin"/>
    <property type="match status" value="1"/>
</dbReference>
<comment type="subcellular location">
    <subcellularLocation>
        <location evidence="1">Secreted</location>
        <location evidence="1">Extracellular space</location>
    </subcellularLocation>
</comment>
<reference evidence="8" key="1">
    <citation type="journal article" date="2023" name="IScience">
        <title>Live-bearing cockroach genome reveals convergent evolutionary mechanisms linked to viviparity in insects and beyond.</title>
        <authorList>
            <person name="Fouks B."/>
            <person name="Harrison M.C."/>
            <person name="Mikhailova A.A."/>
            <person name="Marchal E."/>
            <person name="English S."/>
            <person name="Carruthers M."/>
            <person name="Jennings E.C."/>
            <person name="Chiamaka E.L."/>
            <person name="Frigard R.A."/>
            <person name="Pippel M."/>
            <person name="Attardo G.M."/>
            <person name="Benoit J.B."/>
            <person name="Bornberg-Bauer E."/>
            <person name="Tobe S.S."/>
        </authorList>
    </citation>
    <scope>NUCLEOTIDE SEQUENCE</scope>
    <source>
        <strain evidence="8">Stay&amp;Tobe</strain>
    </source>
</reference>
<proteinExistence type="predicted"/>
<keyword evidence="4" id="KW-0378">Hydrolase</keyword>
<dbReference type="PROSITE" id="PS50240">
    <property type="entry name" value="TRYPSIN_DOM"/>
    <property type="match status" value="1"/>
</dbReference>
<reference evidence="8" key="2">
    <citation type="submission" date="2023-05" db="EMBL/GenBank/DDBJ databases">
        <authorList>
            <person name="Fouks B."/>
        </authorList>
    </citation>
    <scope>NUCLEOTIDE SEQUENCE</scope>
    <source>
        <strain evidence="8">Stay&amp;Tobe</strain>
        <tissue evidence="8">Testes</tissue>
    </source>
</reference>
<evidence type="ECO:0000256" key="3">
    <source>
        <dbReference type="ARBA" id="ARBA00022670"/>
    </source>
</evidence>
<dbReference type="InterPro" id="IPR050127">
    <property type="entry name" value="Serine_Proteases_S1"/>
</dbReference>
<dbReference type="CDD" id="cd00190">
    <property type="entry name" value="Tryp_SPc"/>
    <property type="match status" value="1"/>
</dbReference>
<keyword evidence="6" id="KW-1015">Disulfide bond</keyword>
<dbReference type="Proteomes" id="UP001233999">
    <property type="component" value="Unassembled WGS sequence"/>
</dbReference>